<keyword evidence="7 9" id="KW-0630">Potassium</keyword>
<dbReference type="CDD" id="cd04164">
    <property type="entry name" value="trmE"/>
    <property type="match status" value="1"/>
</dbReference>
<dbReference type="GO" id="GO:0005829">
    <property type="term" value="C:cytosol"/>
    <property type="evidence" value="ECO:0007669"/>
    <property type="project" value="TreeGrafter"/>
</dbReference>
<dbReference type="InterPro" id="IPR018948">
    <property type="entry name" value="GTP-bd_TrmE_N"/>
</dbReference>
<proteinExistence type="inferred from homology"/>
<dbReference type="InterPro" id="IPR005225">
    <property type="entry name" value="Small_GTP-bd"/>
</dbReference>
<dbReference type="Pfam" id="PF12631">
    <property type="entry name" value="MnmE_helical"/>
    <property type="match status" value="1"/>
</dbReference>
<feature type="binding site" evidence="9">
    <location>
        <position position="104"/>
    </location>
    <ligand>
        <name>(6S)-5-formyl-5,6,7,8-tetrahydrofolate</name>
        <dbReference type="ChEBI" id="CHEBI:57457"/>
    </ligand>
</feature>
<dbReference type="InterPro" id="IPR006073">
    <property type="entry name" value="GTP-bd"/>
</dbReference>
<evidence type="ECO:0000256" key="7">
    <source>
        <dbReference type="ARBA" id="ARBA00022958"/>
    </source>
</evidence>
<keyword evidence="6 9" id="KW-0460">Magnesium</keyword>
<comment type="subunit">
    <text evidence="9">Homodimer. Heterotetramer of two MnmE and two MnmG subunits.</text>
</comment>
<dbReference type="AlphaFoldDB" id="A0A221SZV2"/>
<dbReference type="Gene3D" id="3.30.1360.120">
    <property type="entry name" value="Probable tRNA modification gtpase trme, domain 1"/>
    <property type="match status" value="1"/>
</dbReference>
<dbReference type="FunFam" id="3.30.1360.120:FF:000003">
    <property type="entry name" value="tRNA modification GTPase MnmE"/>
    <property type="match status" value="1"/>
</dbReference>
<organism evidence="12 13">
    <name type="scientific">Deinococcus ficus</name>
    <dbReference type="NCBI Taxonomy" id="317577"/>
    <lineage>
        <taxon>Bacteria</taxon>
        <taxon>Thermotogati</taxon>
        <taxon>Deinococcota</taxon>
        <taxon>Deinococci</taxon>
        <taxon>Deinococcales</taxon>
        <taxon>Deinococcaceae</taxon>
        <taxon>Deinococcus</taxon>
    </lineage>
</organism>
<gene>
    <name evidence="9" type="primary">mnmE</name>
    <name evidence="9" type="synonym">trmE</name>
    <name evidence="12" type="ORF">DFI_10970</name>
</gene>
<comment type="similarity">
    <text evidence="1 9 10">Belongs to the TRAFAC class TrmE-Era-EngA-EngB-Septin-like GTPase superfamily. TrmE GTPase family.</text>
</comment>
<dbReference type="GO" id="GO:0003924">
    <property type="term" value="F:GTPase activity"/>
    <property type="evidence" value="ECO:0007669"/>
    <property type="project" value="UniProtKB-UniRule"/>
</dbReference>
<dbReference type="STRING" id="317577.GCA_000419625_01731"/>
<evidence type="ECO:0000313" key="12">
    <source>
        <dbReference type="EMBL" id="ASN82173.1"/>
    </source>
</evidence>
<evidence type="ECO:0000259" key="11">
    <source>
        <dbReference type="PROSITE" id="PS51709"/>
    </source>
</evidence>
<dbReference type="InterPro" id="IPR027368">
    <property type="entry name" value="MnmE_dom2"/>
</dbReference>
<dbReference type="InterPro" id="IPR027417">
    <property type="entry name" value="P-loop_NTPase"/>
</dbReference>
<dbReference type="Gene3D" id="1.20.120.430">
    <property type="entry name" value="tRNA modification GTPase MnmE domain 2"/>
    <property type="match status" value="1"/>
</dbReference>
<comment type="cofactor">
    <cofactor evidence="9">
        <name>K(+)</name>
        <dbReference type="ChEBI" id="CHEBI:29103"/>
    </cofactor>
    <text evidence="9">Binds 1 potassium ion per subunit.</text>
</comment>
<dbReference type="NCBIfam" id="TIGR00450">
    <property type="entry name" value="mnmE_trmE_thdF"/>
    <property type="match status" value="1"/>
</dbReference>
<dbReference type="InterPro" id="IPR004520">
    <property type="entry name" value="GTPase_MnmE"/>
</dbReference>
<keyword evidence="5 9" id="KW-0378">Hydrolase</keyword>
<feature type="binding site" evidence="9">
    <location>
        <position position="455"/>
    </location>
    <ligand>
        <name>(6S)-5-formyl-5,6,7,8-tetrahydrofolate</name>
        <dbReference type="ChEBI" id="CHEBI:57457"/>
    </ligand>
</feature>
<dbReference type="GO" id="GO:0030488">
    <property type="term" value="P:tRNA methylation"/>
    <property type="evidence" value="ECO:0007669"/>
    <property type="project" value="TreeGrafter"/>
</dbReference>
<dbReference type="GO" id="GO:0042802">
    <property type="term" value="F:identical protein binding"/>
    <property type="evidence" value="ECO:0007669"/>
    <property type="project" value="UniProtKB-ARBA"/>
</dbReference>
<feature type="domain" description="TrmE-type G" evidence="11">
    <location>
        <begin position="236"/>
        <end position="383"/>
    </location>
</feature>
<feature type="binding site" evidence="9">
    <location>
        <begin position="246"/>
        <end position="251"/>
    </location>
    <ligand>
        <name>GTP</name>
        <dbReference type="ChEBI" id="CHEBI:37565"/>
    </ligand>
</feature>
<dbReference type="PROSITE" id="PS51709">
    <property type="entry name" value="G_TRME"/>
    <property type="match status" value="1"/>
</dbReference>
<keyword evidence="3 9" id="KW-0479">Metal-binding</keyword>
<keyword evidence="8 9" id="KW-0342">GTP-binding</keyword>
<dbReference type="NCBIfam" id="TIGR00231">
    <property type="entry name" value="small_GTP"/>
    <property type="match status" value="1"/>
</dbReference>
<dbReference type="InterPro" id="IPR025867">
    <property type="entry name" value="MnmE_helical"/>
</dbReference>
<feature type="binding site" evidence="9">
    <location>
        <position position="42"/>
    </location>
    <ligand>
        <name>(6S)-5-formyl-5,6,7,8-tetrahydrofolate</name>
        <dbReference type="ChEBI" id="CHEBI:57457"/>
    </ligand>
</feature>
<name>A0A221SZV2_9DEIO</name>
<evidence type="ECO:0000256" key="10">
    <source>
        <dbReference type="RuleBase" id="RU003313"/>
    </source>
</evidence>
<keyword evidence="2 9" id="KW-0819">tRNA processing</keyword>
<keyword evidence="9" id="KW-0963">Cytoplasm</keyword>
<dbReference type="Pfam" id="PF01926">
    <property type="entry name" value="MMR_HSR1"/>
    <property type="match status" value="1"/>
</dbReference>
<dbReference type="GO" id="GO:0002098">
    <property type="term" value="P:tRNA wobble uridine modification"/>
    <property type="evidence" value="ECO:0007669"/>
    <property type="project" value="TreeGrafter"/>
</dbReference>
<evidence type="ECO:0000256" key="2">
    <source>
        <dbReference type="ARBA" id="ARBA00022694"/>
    </source>
</evidence>
<dbReference type="Gene3D" id="3.40.50.300">
    <property type="entry name" value="P-loop containing nucleotide triphosphate hydrolases"/>
    <property type="match status" value="1"/>
</dbReference>
<feature type="binding site" evidence="9">
    <location>
        <position position="250"/>
    </location>
    <ligand>
        <name>Mg(2+)</name>
        <dbReference type="ChEBI" id="CHEBI:18420"/>
    </ligand>
</feature>
<feature type="binding site" evidence="9">
    <location>
        <begin position="290"/>
        <end position="293"/>
    </location>
    <ligand>
        <name>GTP</name>
        <dbReference type="ChEBI" id="CHEBI:37565"/>
    </ligand>
</feature>
<feature type="binding site" evidence="9">
    <location>
        <position position="265"/>
    </location>
    <ligand>
        <name>K(+)</name>
        <dbReference type="ChEBI" id="CHEBI:29103"/>
    </ligand>
</feature>
<evidence type="ECO:0000256" key="6">
    <source>
        <dbReference type="ARBA" id="ARBA00022842"/>
    </source>
</evidence>
<evidence type="ECO:0000313" key="13">
    <source>
        <dbReference type="Proteomes" id="UP000259030"/>
    </source>
</evidence>
<keyword evidence="4 9" id="KW-0547">Nucleotide-binding</keyword>
<dbReference type="GO" id="GO:0046872">
    <property type="term" value="F:metal ion binding"/>
    <property type="evidence" value="ECO:0007669"/>
    <property type="project" value="UniProtKB-KW"/>
</dbReference>
<dbReference type="EMBL" id="CP021081">
    <property type="protein sequence ID" value="ASN82173.1"/>
    <property type="molecule type" value="Genomic_DNA"/>
</dbReference>
<comment type="subcellular location">
    <subcellularLocation>
        <location evidence="9">Cytoplasm</location>
    </subcellularLocation>
</comment>
<sequence>MPPAGRGGRRPATLRLVTRTGLTDTIAAIATAPGSAGVGIVRVSGEGAHAIADALFRGRRRPSRTPGGRFLFGHLLAADGEVLDEGLCLIFRAPRSYTGEDVVEFQSHGSPAVLGRVLGRVLELGARLARPGEFTLRAYLAGRLDLSQAEAVLGLVEAHTDAARRQASLGLSGALGARVARIGANLTRTLAAIQAMLDYPDEGVPEEDRDAPLTAAEADLSALVASARAGQVATRGARLALIGRPNAGKSSLLNALLGYERSIVTPIPGTTRDYLEAGVELAGVPVTLVDTAGIRDTRDEVEAAGVRQAVALAGAADLVLALEDGSLPREVLPTELPGGARVIRVRTKADLSAAWTDPAALDVSAVTGEGLPDLRDAISAALLGDTARGEAWLTTERQADAARRALGHVQAARTLPDDLAGWELEEALRALSDLTGRDVQEDVVDAVFRNFCVGK</sequence>
<accession>A0A221SZV2</accession>
<dbReference type="SUPFAM" id="SSF103025">
    <property type="entry name" value="Folate-binding domain"/>
    <property type="match status" value="1"/>
</dbReference>
<reference evidence="12 13" key="1">
    <citation type="submission" date="2017-05" db="EMBL/GenBank/DDBJ databases">
        <title>The complete genome sequence of Deinococcus ficus isolated from the rhizosphere of the Ficus religiosa L. in Taiwan.</title>
        <authorList>
            <person name="Wu K.-M."/>
            <person name="Liao T.-L."/>
            <person name="Liu Y.-M."/>
            <person name="Young C.-C."/>
            <person name="Tsai S.-F."/>
        </authorList>
    </citation>
    <scope>NUCLEOTIDE SEQUENCE [LARGE SCALE GENOMIC DNA]</scope>
    <source>
        <strain evidence="12 13">CC-FR2-10</strain>
    </source>
</reference>
<dbReference type="Proteomes" id="UP000259030">
    <property type="component" value="Chromosome"/>
</dbReference>
<dbReference type="SUPFAM" id="SSF52540">
    <property type="entry name" value="P-loop containing nucleoside triphosphate hydrolases"/>
    <property type="match status" value="1"/>
</dbReference>
<keyword evidence="13" id="KW-1185">Reference proteome</keyword>
<dbReference type="EC" id="3.6.-.-" evidence="9"/>
<feature type="binding site" evidence="9">
    <location>
        <position position="271"/>
    </location>
    <ligand>
        <name>Mg(2+)</name>
        <dbReference type="ChEBI" id="CHEBI:18420"/>
    </ligand>
</feature>
<feature type="binding site" evidence="9">
    <location>
        <position position="270"/>
    </location>
    <ligand>
        <name>K(+)</name>
        <dbReference type="ChEBI" id="CHEBI:29103"/>
    </ligand>
</feature>
<evidence type="ECO:0000256" key="3">
    <source>
        <dbReference type="ARBA" id="ARBA00022723"/>
    </source>
</evidence>
<dbReference type="InterPro" id="IPR031168">
    <property type="entry name" value="G_TrmE"/>
</dbReference>
<feature type="binding site" evidence="9">
    <location>
        <position position="246"/>
    </location>
    <ligand>
        <name>K(+)</name>
        <dbReference type="ChEBI" id="CHEBI:29103"/>
    </ligand>
</feature>
<feature type="binding site" evidence="9">
    <location>
        <position position="267"/>
    </location>
    <ligand>
        <name>K(+)</name>
        <dbReference type="ChEBI" id="CHEBI:29103"/>
    </ligand>
</feature>
<dbReference type="CDD" id="cd14858">
    <property type="entry name" value="TrmE_N"/>
    <property type="match status" value="1"/>
</dbReference>
<evidence type="ECO:0000256" key="5">
    <source>
        <dbReference type="ARBA" id="ARBA00022801"/>
    </source>
</evidence>
<dbReference type="KEGG" id="dfc:DFI_10970"/>
<feature type="binding site" evidence="9">
    <location>
        <position position="143"/>
    </location>
    <ligand>
        <name>(6S)-5-formyl-5,6,7,8-tetrahydrofolate</name>
        <dbReference type="ChEBI" id="CHEBI:57457"/>
    </ligand>
</feature>
<dbReference type="GO" id="GO:0005525">
    <property type="term" value="F:GTP binding"/>
    <property type="evidence" value="ECO:0007669"/>
    <property type="project" value="UniProtKB-UniRule"/>
</dbReference>
<evidence type="ECO:0000256" key="8">
    <source>
        <dbReference type="ARBA" id="ARBA00023134"/>
    </source>
</evidence>
<dbReference type="Pfam" id="PF10396">
    <property type="entry name" value="TrmE_N"/>
    <property type="match status" value="1"/>
</dbReference>
<dbReference type="HAMAP" id="MF_00379">
    <property type="entry name" value="GTPase_MnmE"/>
    <property type="match status" value="1"/>
</dbReference>
<protein>
    <recommendedName>
        <fullName evidence="9">tRNA modification GTPase MnmE</fullName>
        <ecNumber evidence="9">3.6.-.-</ecNumber>
    </recommendedName>
</protein>
<comment type="caution">
    <text evidence="9">Lacks conserved residue(s) required for the propagation of feature annotation.</text>
</comment>
<dbReference type="PANTHER" id="PTHR42714">
    <property type="entry name" value="TRNA MODIFICATION GTPASE GTPBP3"/>
    <property type="match status" value="1"/>
</dbReference>
<comment type="function">
    <text evidence="9">Exhibits a very high intrinsic GTPase hydrolysis rate. Involved in the addition of a carboxymethylaminomethyl (cmnm) group at the wobble position (U34) of certain tRNAs, forming tRNA-cmnm(5)s(2)U34.</text>
</comment>
<evidence type="ECO:0000256" key="1">
    <source>
        <dbReference type="ARBA" id="ARBA00011043"/>
    </source>
</evidence>
<evidence type="ECO:0000256" key="9">
    <source>
        <dbReference type="HAMAP-Rule" id="MF_00379"/>
    </source>
</evidence>
<feature type="binding site" evidence="9">
    <location>
        <begin position="265"/>
        <end position="271"/>
    </location>
    <ligand>
        <name>GTP</name>
        <dbReference type="ChEBI" id="CHEBI:37565"/>
    </ligand>
</feature>
<dbReference type="InterPro" id="IPR027266">
    <property type="entry name" value="TrmE/GcvT-like"/>
</dbReference>
<evidence type="ECO:0000256" key="4">
    <source>
        <dbReference type="ARBA" id="ARBA00022741"/>
    </source>
</evidence>
<dbReference type="PANTHER" id="PTHR42714:SF2">
    <property type="entry name" value="TRNA MODIFICATION GTPASE GTPBP3, MITOCHONDRIAL"/>
    <property type="match status" value="1"/>
</dbReference>